<dbReference type="GO" id="GO:0005839">
    <property type="term" value="C:proteasome core complex"/>
    <property type="evidence" value="ECO:0007669"/>
    <property type="project" value="InterPro"/>
</dbReference>
<keyword evidence="1" id="KW-0647">Proteasome</keyword>
<gene>
    <name evidence="2" type="ORF">NDES1114_LOCUS5140</name>
</gene>
<evidence type="ECO:0008006" key="3">
    <source>
        <dbReference type="Google" id="ProtNLM"/>
    </source>
</evidence>
<organism evidence="2">
    <name type="scientific">Neobodo designis</name>
    <name type="common">Flagellated protozoan</name>
    <name type="synonym">Bodo designis</name>
    <dbReference type="NCBI Taxonomy" id="312471"/>
    <lineage>
        <taxon>Eukaryota</taxon>
        <taxon>Discoba</taxon>
        <taxon>Euglenozoa</taxon>
        <taxon>Kinetoplastea</taxon>
        <taxon>Metakinetoplastina</taxon>
        <taxon>Neobodonida</taxon>
        <taxon>Neobodo</taxon>
    </lineage>
</organism>
<dbReference type="AlphaFoldDB" id="A0A7S1L896"/>
<dbReference type="GO" id="GO:0051603">
    <property type="term" value="P:proteolysis involved in protein catabolic process"/>
    <property type="evidence" value="ECO:0007669"/>
    <property type="project" value="InterPro"/>
</dbReference>
<sequence>MGADTLLAYGKMAKAANVPRTRIVSKNAAVAATGDYADFQAATRELMSDVLDDQMNEDGVAKSPAELFNSLHRTMYHMRSEFTPYLCSFIMIGHDGEKPFMAATDSIGTRWTDKCLATGYAGHICIPLLRKAFEVKQGEKLTRDEAMAVLTDCLRTLFYRECSAVNRYQIAEACDGKVVLHEPFTIDTNWELNGFRFETTAIIS</sequence>
<dbReference type="EMBL" id="HBGF01007588">
    <property type="protein sequence ID" value="CAD9097153.1"/>
    <property type="molecule type" value="Transcribed_RNA"/>
</dbReference>
<dbReference type="SUPFAM" id="SSF56235">
    <property type="entry name" value="N-terminal nucleophile aminohydrolases (Ntn hydrolases)"/>
    <property type="match status" value="1"/>
</dbReference>
<protein>
    <recommendedName>
        <fullName evidence="3">Proteasome subunit beta</fullName>
    </recommendedName>
</protein>
<dbReference type="InterPro" id="IPR001353">
    <property type="entry name" value="Proteasome_sua/b"/>
</dbReference>
<dbReference type="Gene3D" id="3.60.20.10">
    <property type="entry name" value="Glutamine Phosphoribosylpyrophosphate, subunit 1, domain 1"/>
    <property type="match status" value="1"/>
</dbReference>
<reference evidence="2" key="1">
    <citation type="submission" date="2021-01" db="EMBL/GenBank/DDBJ databases">
        <authorList>
            <person name="Corre E."/>
            <person name="Pelletier E."/>
            <person name="Niang G."/>
            <person name="Scheremetjew M."/>
            <person name="Finn R."/>
            <person name="Kale V."/>
            <person name="Holt S."/>
            <person name="Cochrane G."/>
            <person name="Meng A."/>
            <person name="Brown T."/>
            <person name="Cohen L."/>
        </authorList>
    </citation>
    <scope>NUCLEOTIDE SEQUENCE</scope>
    <source>
        <strain evidence="2">CCAP 1951/1</strain>
    </source>
</reference>
<dbReference type="InterPro" id="IPR029055">
    <property type="entry name" value="Ntn_hydrolases_N"/>
</dbReference>
<dbReference type="Pfam" id="PF00227">
    <property type="entry name" value="Proteasome"/>
    <property type="match status" value="1"/>
</dbReference>
<evidence type="ECO:0000313" key="2">
    <source>
        <dbReference type="EMBL" id="CAD9097153.1"/>
    </source>
</evidence>
<name>A0A7S1L896_NEODS</name>
<evidence type="ECO:0000256" key="1">
    <source>
        <dbReference type="ARBA" id="ARBA00022942"/>
    </source>
</evidence>
<proteinExistence type="predicted"/>
<dbReference type="InterPro" id="IPR050115">
    <property type="entry name" value="Proteasome_alpha"/>
</dbReference>
<dbReference type="PANTHER" id="PTHR11599">
    <property type="entry name" value="PROTEASOME SUBUNIT ALPHA/BETA"/>
    <property type="match status" value="1"/>
</dbReference>
<accession>A0A7S1L896</accession>